<sequence>MLAPTLFVGFCLQWLAPNRFTLLPRVLGFRFAAKDLLISFFFVWTSPFPFPLFFFLCLVVSYLVNLHLPGCRVACLLLSTEVEKQGGK</sequence>
<keyword evidence="1" id="KW-1133">Transmembrane helix</keyword>
<evidence type="ECO:0000256" key="1">
    <source>
        <dbReference type="SAM" id="Phobius"/>
    </source>
</evidence>
<name>A0AAN9HQ17_CROPI</name>
<proteinExistence type="predicted"/>
<accession>A0AAN9HQ17</accession>
<gene>
    <name evidence="2" type="ORF">RIF29_42140</name>
</gene>
<evidence type="ECO:0000313" key="2">
    <source>
        <dbReference type="EMBL" id="KAK7247260.1"/>
    </source>
</evidence>
<comment type="caution">
    <text evidence="2">The sequence shown here is derived from an EMBL/GenBank/DDBJ whole genome shotgun (WGS) entry which is preliminary data.</text>
</comment>
<reference evidence="2 3" key="1">
    <citation type="submission" date="2024-01" db="EMBL/GenBank/DDBJ databases">
        <title>The genomes of 5 underutilized Papilionoideae crops provide insights into root nodulation and disease resistanc.</title>
        <authorList>
            <person name="Yuan L."/>
        </authorList>
    </citation>
    <scope>NUCLEOTIDE SEQUENCE [LARGE SCALE GENOMIC DNA]</scope>
    <source>
        <strain evidence="2">ZHUSHIDOU_FW_LH</strain>
        <tissue evidence="2">Leaf</tissue>
    </source>
</reference>
<dbReference type="Proteomes" id="UP001372338">
    <property type="component" value="Unassembled WGS sequence"/>
</dbReference>
<organism evidence="2 3">
    <name type="scientific">Crotalaria pallida</name>
    <name type="common">Smooth rattlebox</name>
    <name type="synonym">Crotalaria striata</name>
    <dbReference type="NCBI Taxonomy" id="3830"/>
    <lineage>
        <taxon>Eukaryota</taxon>
        <taxon>Viridiplantae</taxon>
        <taxon>Streptophyta</taxon>
        <taxon>Embryophyta</taxon>
        <taxon>Tracheophyta</taxon>
        <taxon>Spermatophyta</taxon>
        <taxon>Magnoliopsida</taxon>
        <taxon>eudicotyledons</taxon>
        <taxon>Gunneridae</taxon>
        <taxon>Pentapetalae</taxon>
        <taxon>rosids</taxon>
        <taxon>fabids</taxon>
        <taxon>Fabales</taxon>
        <taxon>Fabaceae</taxon>
        <taxon>Papilionoideae</taxon>
        <taxon>50 kb inversion clade</taxon>
        <taxon>genistoids sensu lato</taxon>
        <taxon>core genistoids</taxon>
        <taxon>Crotalarieae</taxon>
        <taxon>Crotalaria</taxon>
    </lineage>
</organism>
<dbReference type="EMBL" id="JAYWIO010000008">
    <property type="protein sequence ID" value="KAK7247260.1"/>
    <property type="molecule type" value="Genomic_DNA"/>
</dbReference>
<dbReference type="AlphaFoldDB" id="A0AAN9HQ17"/>
<feature type="transmembrane region" description="Helical" evidence="1">
    <location>
        <begin position="38"/>
        <end position="64"/>
    </location>
</feature>
<keyword evidence="1" id="KW-0472">Membrane</keyword>
<keyword evidence="3" id="KW-1185">Reference proteome</keyword>
<evidence type="ECO:0000313" key="3">
    <source>
        <dbReference type="Proteomes" id="UP001372338"/>
    </source>
</evidence>
<keyword evidence="1" id="KW-0812">Transmembrane</keyword>
<protein>
    <submittedName>
        <fullName evidence="2">Uncharacterized protein</fullName>
    </submittedName>
</protein>